<dbReference type="GO" id="GO:0005524">
    <property type="term" value="F:ATP binding"/>
    <property type="evidence" value="ECO:0007669"/>
    <property type="project" value="UniProtKB-KW"/>
</dbReference>
<dbReference type="PROSITE" id="PS50893">
    <property type="entry name" value="ABC_TRANSPORTER_2"/>
    <property type="match status" value="1"/>
</dbReference>
<keyword evidence="1" id="KW-0547">Nucleotide-binding</keyword>
<evidence type="ECO:0000256" key="1">
    <source>
        <dbReference type="ARBA" id="ARBA00022741"/>
    </source>
</evidence>
<comment type="caution">
    <text evidence="4">The sequence shown here is derived from an EMBL/GenBank/DDBJ whole genome shotgun (WGS) entry which is preliminary data.</text>
</comment>
<dbReference type="PANTHER" id="PTHR24220">
    <property type="entry name" value="IMPORT ATP-BINDING PROTEIN"/>
    <property type="match status" value="1"/>
</dbReference>
<sequence length="274" mass="31212">MVTLFFCFIILRFSVRAFTMCDVDKQYRIRKGVEKVIQLKKVRKSYGDFHLRDITLTINEGVIYGIVGESGSGKSTLLSILNLTTPIDEGELVIDGVHCETLTKSQQRALKQEMGMIFQEYHLLNNLTVLENVHLPLKLKGIKDITKAIYWLEKVGLSGYHTSYPSQLSGGQKQRVALARALVTKPKYILLDEATSALDEYNAQLILQVLTEVHTEYQPTIIFVSHDLDKIKTFCQECLILDKGNISHIVNVTHHRKDELLASYPEKAFRRLTT</sequence>
<dbReference type="SUPFAM" id="SSF52540">
    <property type="entry name" value="P-loop containing nucleoside triphosphate hydrolases"/>
    <property type="match status" value="1"/>
</dbReference>
<evidence type="ECO:0000313" key="4">
    <source>
        <dbReference type="EMBL" id="RST94808.1"/>
    </source>
</evidence>
<protein>
    <recommendedName>
        <fullName evidence="3">ABC transporter domain-containing protein</fullName>
    </recommendedName>
</protein>
<dbReference type="GO" id="GO:0022857">
    <property type="term" value="F:transmembrane transporter activity"/>
    <property type="evidence" value="ECO:0007669"/>
    <property type="project" value="TreeGrafter"/>
</dbReference>
<dbReference type="InterPro" id="IPR017871">
    <property type="entry name" value="ABC_transporter-like_CS"/>
</dbReference>
<dbReference type="PROSITE" id="PS00211">
    <property type="entry name" value="ABC_TRANSPORTER_1"/>
    <property type="match status" value="1"/>
</dbReference>
<dbReference type="Proteomes" id="UP000288490">
    <property type="component" value="Unassembled WGS sequence"/>
</dbReference>
<dbReference type="GO" id="GO:0005886">
    <property type="term" value="C:plasma membrane"/>
    <property type="evidence" value="ECO:0007669"/>
    <property type="project" value="TreeGrafter"/>
</dbReference>
<dbReference type="InterPro" id="IPR027417">
    <property type="entry name" value="P-loop_NTPase"/>
</dbReference>
<evidence type="ECO:0000313" key="5">
    <source>
        <dbReference type="Proteomes" id="UP000288490"/>
    </source>
</evidence>
<feature type="domain" description="ABC transporter" evidence="3">
    <location>
        <begin position="37"/>
        <end position="268"/>
    </location>
</feature>
<organism evidence="4 5">
    <name type="scientific">Vagococcus bubulae</name>
    <dbReference type="NCBI Taxonomy" id="1977868"/>
    <lineage>
        <taxon>Bacteria</taxon>
        <taxon>Bacillati</taxon>
        <taxon>Bacillota</taxon>
        <taxon>Bacilli</taxon>
        <taxon>Lactobacillales</taxon>
        <taxon>Enterococcaceae</taxon>
        <taxon>Vagococcus</taxon>
    </lineage>
</organism>
<dbReference type="InterPro" id="IPR003439">
    <property type="entry name" value="ABC_transporter-like_ATP-bd"/>
</dbReference>
<dbReference type="AlphaFoldDB" id="A0A429ZMB6"/>
<dbReference type="InterPro" id="IPR003593">
    <property type="entry name" value="AAA+_ATPase"/>
</dbReference>
<dbReference type="EMBL" id="NGJT01000006">
    <property type="protein sequence ID" value="RST94808.1"/>
    <property type="molecule type" value="Genomic_DNA"/>
</dbReference>
<gene>
    <name evidence="4" type="ORF">CBF36_04575</name>
</gene>
<dbReference type="InterPro" id="IPR015854">
    <property type="entry name" value="ABC_transpr_LolD-like"/>
</dbReference>
<dbReference type="Gene3D" id="3.40.50.300">
    <property type="entry name" value="P-loop containing nucleotide triphosphate hydrolases"/>
    <property type="match status" value="1"/>
</dbReference>
<reference evidence="4 5" key="1">
    <citation type="submission" date="2017-05" db="EMBL/GenBank/DDBJ databases">
        <title>Vagococcus spp. assemblies.</title>
        <authorList>
            <person name="Gulvik C.A."/>
        </authorList>
    </citation>
    <scope>NUCLEOTIDE SEQUENCE [LARGE SCALE GENOMIC DNA]</scope>
    <source>
        <strain evidence="4 5">SS1994</strain>
    </source>
</reference>
<dbReference type="OrthoDB" id="9802264at2"/>
<evidence type="ECO:0000256" key="2">
    <source>
        <dbReference type="ARBA" id="ARBA00022840"/>
    </source>
</evidence>
<dbReference type="SMART" id="SM00382">
    <property type="entry name" value="AAA"/>
    <property type="match status" value="1"/>
</dbReference>
<dbReference type="GO" id="GO:0016887">
    <property type="term" value="F:ATP hydrolysis activity"/>
    <property type="evidence" value="ECO:0007669"/>
    <property type="project" value="InterPro"/>
</dbReference>
<name>A0A429ZMB6_9ENTE</name>
<accession>A0A429ZMB6</accession>
<proteinExistence type="predicted"/>
<dbReference type="PANTHER" id="PTHR24220:SF86">
    <property type="entry name" value="ABC TRANSPORTER ABCH.1"/>
    <property type="match status" value="1"/>
</dbReference>
<evidence type="ECO:0000259" key="3">
    <source>
        <dbReference type="PROSITE" id="PS50893"/>
    </source>
</evidence>
<keyword evidence="2" id="KW-0067">ATP-binding</keyword>
<dbReference type="Pfam" id="PF00005">
    <property type="entry name" value="ABC_tran"/>
    <property type="match status" value="1"/>
</dbReference>
<keyword evidence="5" id="KW-1185">Reference proteome</keyword>